<dbReference type="EMBL" id="CM043791">
    <property type="protein sequence ID" value="KAI4824110.1"/>
    <property type="molecule type" value="Genomic_DNA"/>
</dbReference>
<accession>A0ACB9XD67</accession>
<keyword evidence="2" id="KW-1185">Reference proteome</keyword>
<dbReference type="Proteomes" id="UP001057452">
    <property type="component" value="Chromosome 7"/>
</dbReference>
<reference evidence="1" key="1">
    <citation type="submission" date="2022-05" db="EMBL/GenBank/DDBJ databases">
        <title>Chromosome-level genome of Chaenocephalus aceratus.</title>
        <authorList>
            <person name="Park H."/>
        </authorList>
    </citation>
    <scope>NUCLEOTIDE SEQUENCE</scope>
    <source>
        <strain evidence="1">KU_202001</strain>
    </source>
</reference>
<evidence type="ECO:0000313" key="1">
    <source>
        <dbReference type="EMBL" id="KAI4824110.1"/>
    </source>
</evidence>
<proteinExistence type="predicted"/>
<sequence>TSQAPQPASDRDAAPTPFQEEVQSAPGQNTFYSNYTHVYAPIIIDSQSEPEEETEQTAEE</sequence>
<feature type="non-terminal residue" evidence="1">
    <location>
        <position position="60"/>
    </location>
</feature>
<comment type="caution">
    <text evidence="1">The sequence shown here is derived from an EMBL/GenBank/DDBJ whole genome shotgun (WGS) entry which is preliminary data.</text>
</comment>
<evidence type="ECO:0000313" key="2">
    <source>
        <dbReference type="Proteomes" id="UP001057452"/>
    </source>
</evidence>
<protein>
    <submittedName>
        <fullName evidence="1">Uncharacterized protein</fullName>
    </submittedName>
</protein>
<gene>
    <name evidence="1" type="ORF">KUCAC02_012653</name>
</gene>
<name>A0ACB9XD67_CHAAC</name>
<organism evidence="1 2">
    <name type="scientific">Chaenocephalus aceratus</name>
    <name type="common">Blackfin icefish</name>
    <name type="synonym">Chaenichthys aceratus</name>
    <dbReference type="NCBI Taxonomy" id="36190"/>
    <lineage>
        <taxon>Eukaryota</taxon>
        <taxon>Metazoa</taxon>
        <taxon>Chordata</taxon>
        <taxon>Craniata</taxon>
        <taxon>Vertebrata</taxon>
        <taxon>Euteleostomi</taxon>
        <taxon>Actinopterygii</taxon>
        <taxon>Neopterygii</taxon>
        <taxon>Teleostei</taxon>
        <taxon>Neoteleostei</taxon>
        <taxon>Acanthomorphata</taxon>
        <taxon>Eupercaria</taxon>
        <taxon>Perciformes</taxon>
        <taxon>Notothenioidei</taxon>
        <taxon>Channichthyidae</taxon>
        <taxon>Chaenocephalus</taxon>
    </lineage>
</organism>
<feature type="non-terminal residue" evidence="1">
    <location>
        <position position="1"/>
    </location>
</feature>